<sequence length="159" mass="17795">MPTLPKKGSKRIGFSPELRAKPVASLKFYLDSTATRSNSHHAYHEKNRGNTSTPPATANLFHRISANVAWALRQIFSKKRTSSRTSWRGPAQAEVTPSNCCYVKEQQPVKGKIFSSFARSAKVDMAEWAMREDWGAATLLQGNEHIGPPCGHRRRLSME</sequence>
<evidence type="ECO:0000313" key="2">
    <source>
        <dbReference type="Proteomes" id="UP000639772"/>
    </source>
</evidence>
<dbReference type="Proteomes" id="UP000639772">
    <property type="component" value="Chromosome 6"/>
</dbReference>
<gene>
    <name evidence="1" type="ORF">HPP92_013928</name>
</gene>
<name>A0A835QUY3_VANPL</name>
<comment type="caution">
    <text evidence="1">The sequence shown here is derived from an EMBL/GenBank/DDBJ whole genome shotgun (WGS) entry which is preliminary data.</text>
</comment>
<protein>
    <submittedName>
        <fullName evidence="1">Uncharacterized protein</fullName>
    </submittedName>
</protein>
<reference evidence="1 2" key="1">
    <citation type="journal article" date="2020" name="Nat. Food">
        <title>A phased Vanilla planifolia genome enables genetic improvement of flavour and production.</title>
        <authorList>
            <person name="Hasing T."/>
            <person name="Tang H."/>
            <person name="Brym M."/>
            <person name="Khazi F."/>
            <person name="Huang T."/>
            <person name="Chambers A.H."/>
        </authorList>
    </citation>
    <scope>NUCLEOTIDE SEQUENCE [LARGE SCALE GENOMIC DNA]</scope>
    <source>
        <tissue evidence="1">Leaf</tissue>
    </source>
</reference>
<organism evidence="1 2">
    <name type="scientific">Vanilla planifolia</name>
    <name type="common">Vanilla</name>
    <dbReference type="NCBI Taxonomy" id="51239"/>
    <lineage>
        <taxon>Eukaryota</taxon>
        <taxon>Viridiplantae</taxon>
        <taxon>Streptophyta</taxon>
        <taxon>Embryophyta</taxon>
        <taxon>Tracheophyta</taxon>
        <taxon>Spermatophyta</taxon>
        <taxon>Magnoliopsida</taxon>
        <taxon>Liliopsida</taxon>
        <taxon>Asparagales</taxon>
        <taxon>Orchidaceae</taxon>
        <taxon>Vanilloideae</taxon>
        <taxon>Vanilleae</taxon>
        <taxon>Vanilla</taxon>
    </lineage>
</organism>
<dbReference type="EMBL" id="JADCNM010000006">
    <property type="protein sequence ID" value="KAG0479209.1"/>
    <property type="molecule type" value="Genomic_DNA"/>
</dbReference>
<accession>A0A835QUY3</accession>
<proteinExistence type="predicted"/>
<evidence type="ECO:0000313" key="1">
    <source>
        <dbReference type="EMBL" id="KAG0479209.1"/>
    </source>
</evidence>
<dbReference type="AlphaFoldDB" id="A0A835QUY3"/>